<organism evidence="1 2">
    <name type="scientific">Steinernema carpocapsae</name>
    <name type="common">Entomopathogenic nematode</name>
    <dbReference type="NCBI Taxonomy" id="34508"/>
    <lineage>
        <taxon>Eukaryota</taxon>
        <taxon>Metazoa</taxon>
        <taxon>Ecdysozoa</taxon>
        <taxon>Nematoda</taxon>
        <taxon>Chromadorea</taxon>
        <taxon>Rhabditida</taxon>
        <taxon>Tylenchina</taxon>
        <taxon>Panagrolaimomorpha</taxon>
        <taxon>Strongyloidoidea</taxon>
        <taxon>Steinernematidae</taxon>
        <taxon>Steinernema</taxon>
    </lineage>
</organism>
<reference evidence="1 2" key="2">
    <citation type="journal article" date="2019" name="G3 (Bethesda)">
        <title>Hybrid Assembly of the Genome of the Entomopathogenic Nematode Steinernema carpocapsae Identifies the X-Chromosome.</title>
        <authorList>
            <person name="Serra L."/>
            <person name="Macchietto M."/>
            <person name="Macias-Munoz A."/>
            <person name="McGill C.J."/>
            <person name="Rodriguez I.M."/>
            <person name="Rodriguez B."/>
            <person name="Murad R."/>
            <person name="Mortazavi A."/>
        </authorList>
    </citation>
    <scope>NUCLEOTIDE SEQUENCE [LARGE SCALE GENOMIC DNA]</scope>
    <source>
        <strain evidence="1 2">ALL</strain>
    </source>
</reference>
<name>A0A4U5PF71_STECR</name>
<dbReference type="EMBL" id="AZBU02000002">
    <property type="protein sequence ID" value="TKR94861.1"/>
    <property type="molecule type" value="Genomic_DNA"/>
</dbReference>
<protein>
    <submittedName>
        <fullName evidence="1">Uncharacterized protein</fullName>
    </submittedName>
</protein>
<reference evidence="1 2" key="1">
    <citation type="journal article" date="2015" name="Genome Biol.">
        <title>Comparative genomics of Steinernema reveals deeply conserved gene regulatory networks.</title>
        <authorList>
            <person name="Dillman A.R."/>
            <person name="Macchietto M."/>
            <person name="Porter C.F."/>
            <person name="Rogers A."/>
            <person name="Williams B."/>
            <person name="Antoshechkin I."/>
            <person name="Lee M.M."/>
            <person name="Goodwin Z."/>
            <person name="Lu X."/>
            <person name="Lewis E.E."/>
            <person name="Goodrich-Blair H."/>
            <person name="Stock S.P."/>
            <person name="Adams B.J."/>
            <person name="Sternberg P.W."/>
            <person name="Mortazavi A."/>
        </authorList>
    </citation>
    <scope>NUCLEOTIDE SEQUENCE [LARGE SCALE GENOMIC DNA]</scope>
    <source>
        <strain evidence="1 2">ALL</strain>
    </source>
</reference>
<dbReference type="Proteomes" id="UP000298663">
    <property type="component" value="Unassembled WGS sequence"/>
</dbReference>
<dbReference type="AlphaFoldDB" id="A0A4U5PF71"/>
<sequence>MGKSAAGKGANGVCFKGQNSYVSSVPFVNPSSLRSSKNSWDFFKTISPFLKDSVYVFIIPCLCLSWGPTPVQIRSSKMK</sequence>
<proteinExistence type="predicted"/>
<gene>
    <name evidence="1" type="ORF">L596_009095</name>
</gene>
<evidence type="ECO:0000313" key="2">
    <source>
        <dbReference type="Proteomes" id="UP000298663"/>
    </source>
</evidence>
<evidence type="ECO:0000313" key="1">
    <source>
        <dbReference type="EMBL" id="TKR94861.1"/>
    </source>
</evidence>
<keyword evidence="2" id="KW-1185">Reference proteome</keyword>
<comment type="caution">
    <text evidence="1">The sequence shown here is derived from an EMBL/GenBank/DDBJ whole genome shotgun (WGS) entry which is preliminary data.</text>
</comment>
<accession>A0A4U5PF71</accession>